<protein>
    <submittedName>
        <fullName evidence="2">Uncharacterized protein</fullName>
    </submittedName>
</protein>
<reference evidence="2" key="1">
    <citation type="submission" date="2022-11" db="UniProtKB">
        <authorList>
            <consortium name="WormBaseParasite"/>
        </authorList>
    </citation>
    <scope>IDENTIFICATION</scope>
</reference>
<organism evidence="1 2">
    <name type="scientific">Panagrolaimus sp. JU765</name>
    <dbReference type="NCBI Taxonomy" id="591449"/>
    <lineage>
        <taxon>Eukaryota</taxon>
        <taxon>Metazoa</taxon>
        <taxon>Ecdysozoa</taxon>
        <taxon>Nematoda</taxon>
        <taxon>Chromadorea</taxon>
        <taxon>Rhabditida</taxon>
        <taxon>Tylenchina</taxon>
        <taxon>Panagrolaimomorpha</taxon>
        <taxon>Panagrolaimoidea</taxon>
        <taxon>Panagrolaimidae</taxon>
        <taxon>Panagrolaimus</taxon>
    </lineage>
</organism>
<sequence>MNRIYSHMIQKIIQQKETNNKYEDIRILKIDPEIENFNIYTDSDFLSNPYDDGEADNGYGGDADVDYDQEGYACETVRNNLENDFEEPNVPFPQFLYPLFTLFSRELNDSLWVKKKTDQLKCLAQDIKNTDYHPCDHKNSSCVIVALPNQRILVGCMNSKTGELIPPKNFDGTEQELPFLDFEVTTPLKLDRQCKNDEIDQPICQRTNLFYKERLIIEDTSCCCKNNLCVNVIFDQHGEENLLPYIHIEMDENDYINQPTLLPKTTTIPETTTIDEELQQQQIAEAQTWSGFDWNFSPIETFVIICVVLLILIMVIILGLWYVHEKEQVQDFRTNAQIQRTTDVFDLESDSDLIFDAKNAGRNLN</sequence>
<dbReference type="Proteomes" id="UP000887576">
    <property type="component" value="Unplaced"/>
</dbReference>
<evidence type="ECO:0000313" key="1">
    <source>
        <dbReference type="Proteomes" id="UP000887576"/>
    </source>
</evidence>
<name>A0AC34QXA0_9BILA</name>
<accession>A0AC34QXA0</accession>
<evidence type="ECO:0000313" key="2">
    <source>
        <dbReference type="WBParaSite" id="JU765_v2.g20286.t1"/>
    </source>
</evidence>
<dbReference type="WBParaSite" id="JU765_v2.g20286.t1">
    <property type="protein sequence ID" value="JU765_v2.g20286.t1"/>
    <property type="gene ID" value="JU765_v2.g20286"/>
</dbReference>
<proteinExistence type="predicted"/>